<dbReference type="PANTHER" id="PTHR30419:SF24">
    <property type="entry name" value="HTH-TYPE TRANSCRIPTIONAL REGULATOR CZCR"/>
    <property type="match status" value="1"/>
</dbReference>
<dbReference type="GO" id="GO:0003700">
    <property type="term" value="F:DNA-binding transcription factor activity"/>
    <property type="evidence" value="ECO:0007669"/>
    <property type="project" value="InterPro"/>
</dbReference>
<dbReference type="AlphaFoldDB" id="A0A386H486"/>
<dbReference type="EMBL" id="CP032416">
    <property type="protein sequence ID" value="AYD40537.1"/>
    <property type="molecule type" value="Genomic_DNA"/>
</dbReference>
<dbReference type="Proteomes" id="UP000266301">
    <property type="component" value="Chromosome"/>
</dbReference>
<protein>
    <submittedName>
        <fullName evidence="6">LysR family transcriptional regulator</fullName>
    </submittedName>
</protein>
<evidence type="ECO:0000256" key="4">
    <source>
        <dbReference type="ARBA" id="ARBA00023163"/>
    </source>
</evidence>
<dbReference type="PANTHER" id="PTHR30419">
    <property type="entry name" value="HTH-TYPE TRANSCRIPTIONAL REGULATOR YBHD"/>
    <property type="match status" value="1"/>
</dbReference>
<proteinExistence type="inferred from homology"/>
<keyword evidence="2" id="KW-0805">Transcription regulation</keyword>
<evidence type="ECO:0000259" key="5">
    <source>
        <dbReference type="PROSITE" id="PS50931"/>
    </source>
</evidence>
<evidence type="ECO:0000256" key="2">
    <source>
        <dbReference type="ARBA" id="ARBA00023015"/>
    </source>
</evidence>
<dbReference type="Pfam" id="PF00126">
    <property type="entry name" value="HTH_1"/>
    <property type="match status" value="1"/>
</dbReference>
<dbReference type="SUPFAM" id="SSF46785">
    <property type="entry name" value="Winged helix' DNA-binding domain"/>
    <property type="match status" value="1"/>
</dbReference>
<feature type="domain" description="HTH lysR-type" evidence="5">
    <location>
        <begin position="1"/>
        <end position="58"/>
    </location>
</feature>
<dbReference type="RefSeq" id="WP_119972428.1">
    <property type="nucleotide sequence ID" value="NZ_CP032416.1"/>
</dbReference>
<dbReference type="InterPro" id="IPR050950">
    <property type="entry name" value="HTH-type_LysR_regulators"/>
</dbReference>
<dbReference type="GO" id="GO:0003677">
    <property type="term" value="F:DNA binding"/>
    <property type="evidence" value="ECO:0007669"/>
    <property type="project" value="UniProtKB-KW"/>
</dbReference>
<dbReference type="Pfam" id="PF03466">
    <property type="entry name" value="LysR_substrate"/>
    <property type="match status" value="1"/>
</dbReference>
<dbReference type="PROSITE" id="PS50931">
    <property type="entry name" value="HTH_LYSR"/>
    <property type="match status" value="1"/>
</dbReference>
<evidence type="ECO:0000256" key="3">
    <source>
        <dbReference type="ARBA" id="ARBA00023125"/>
    </source>
</evidence>
<keyword evidence="4" id="KW-0804">Transcription</keyword>
<dbReference type="OrthoDB" id="63123at2"/>
<keyword evidence="3" id="KW-0238">DNA-binding</keyword>
<evidence type="ECO:0000313" key="7">
    <source>
        <dbReference type="Proteomes" id="UP000266301"/>
    </source>
</evidence>
<comment type="similarity">
    <text evidence="1">Belongs to the LysR transcriptional regulatory family.</text>
</comment>
<dbReference type="InterPro" id="IPR036388">
    <property type="entry name" value="WH-like_DNA-bd_sf"/>
</dbReference>
<organism evidence="6 7">
    <name type="scientific">Clostridium fermenticellae</name>
    <dbReference type="NCBI Taxonomy" id="2068654"/>
    <lineage>
        <taxon>Bacteria</taxon>
        <taxon>Bacillati</taxon>
        <taxon>Bacillota</taxon>
        <taxon>Clostridia</taxon>
        <taxon>Eubacteriales</taxon>
        <taxon>Clostridiaceae</taxon>
        <taxon>Clostridium</taxon>
    </lineage>
</organism>
<accession>A0A386H486</accession>
<dbReference type="Gene3D" id="1.10.10.10">
    <property type="entry name" value="Winged helix-like DNA-binding domain superfamily/Winged helix DNA-binding domain"/>
    <property type="match status" value="1"/>
</dbReference>
<name>A0A386H486_9CLOT</name>
<dbReference type="InterPro" id="IPR036390">
    <property type="entry name" value="WH_DNA-bd_sf"/>
</dbReference>
<reference evidence="6 7" key="1">
    <citation type="journal article" date="2019" name="Int. J. Syst. Evol. Microbiol.">
        <title>Clostridium fermenticellae sp. nov., isolated from the mud in a fermentation cellar for the production of the Chinese liquor, baijiu.</title>
        <authorList>
            <person name="Xu P.X."/>
            <person name="Chai L.J."/>
            <person name="Qiu T."/>
            <person name="Zhang X.J."/>
            <person name="Lu Z.M."/>
            <person name="Xiao C."/>
            <person name="Wang S.T."/>
            <person name="Shen C.H."/>
            <person name="Shi J.S."/>
            <person name="Xu Z.H."/>
        </authorList>
    </citation>
    <scope>NUCLEOTIDE SEQUENCE [LARGE SCALE GENOMIC DNA]</scope>
    <source>
        <strain evidence="6 7">JN500901</strain>
    </source>
</reference>
<dbReference type="InterPro" id="IPR000847">
    <property type="entry name" value="LysR_HTH_N"/>
</dbReference>
<dbReference type="SUPFAM" id="SSF53850">
    <property type="entry name" value="Periplasmic binding protein-like II"/>
    <property type="match status" value="1"/>
</dbReference>
<dbReference type="CDD" id="cd05466">
    <property type="entry name" value="PBP2_LTTR_substrate"/>
    <property type="match status" value="1"/>
</dbReference>
<sequence length="298" mass="34219">MDIKKYEVLLNTLDKGSFSKACEFLGYTQSGITHMMNSLEREVGFPILRRSNKGIQLTAEGQRVLPTIRELVKLNAKLNQEFDLIRGVETGKVCIGSFPTVAGVWLPKIFRTFQEKYPKIQIELLEENSLERLEKWLAEGSIDLCFVSKQPYHTFKWIKLKNDPYLVVLPKNHPLAKYDCIPAKFITGTSFLMCMSLDGLDKDISRYFRRMGISMKYKFTSNSDYTIVFMVEQNLGISMLPKLILDKILCNCGKSVVVRPLLPPVYRELGIAIRSLQDISPAMKRFIECTKKVLLEEK</sequence>
<keyword evidence="7" id="KW-1185">Reference proteome</keyword>
<dbReference type="KEGG" id="cfer:D4Z93_08350"/>
<gene>
    <name evidence="6" type="ORF">D4Z93_08350</name>
</gene>
<evidence type="ECO:0000256" key="1">
    <source>
        <dbReference type="ARBA" id="ARBA00009437"/>
    </source>
</evidence>
<dbReference type="Gene3D" id="3.40.190.290">
    <property type="match status" value="1"/>
</dbReference>
<evidence type="ECO:0000313" key="6">
    <source>
        <dbReference type="EMBL" id="AYD40537.1"/>
    </source>
</evidence>
<dbReference type="InterPro" id="IPR005119">
    <property type="entry name" value="LysR_subst-bd"/>
</dbReference>
<dbReference type="GO" id="GO:0005829">
    <property type="term" value="C:cytosol"/>
    <property type="evidence" value="ECO:0007669"/>
    <property type="project" value="TreeGrafter"/>
</dbReference>